<dbReference type="PANTHER" id="PTHR32125">
    <property type="entry name" value="2-C-METHYL-D-ERYTHRITOL 4-PHOSPHATE CYTIDYLYLTRANSFERASE, CHLOROPLASTIC"/>
    <property type="match status" value="1"/>
</dbReference>
<organism evidence="8 9">
    <name type="scientific">Alteribacter keqinensis</name>
    <dbReference type="NCBI Taxonomy" id="2483800"/>
    <lineage>
        <taxon>Bacteria</taxon>
        <taxon>Bacillati</taxon>
        <taxon>Bacillota</taxon>
        <taxon>Bacilli</taxon>
        <taxon>Bacillales</taxon>
        <taxon>Bacillaceae</taxon>
        <taxon>Alteribacter</taxon>
    </lineage>
</organism>
<evidence type="ECO:0000256" key="2">
    <source>
        <dbReference type="ARBA" id="ARBA00004787"/>
    </source>
</evidence>
<comment type="catalytic activity">
    <reaction evidence="1 7">
        <text>2-C-methyl-D-erythritol 4-phosphate + CTP + H(+) = 4-CDP-2-C-methyl-D-erythritol + diphosphate</text>
        <dbReference type="Rhea" id="RHEA:13429"/>
        <dbReference type="ChEBI" id="CHEBI:15378"/>
        <dbReference type="ChEBI" id="CHEBI:33019"/>
        <dbReference type="ChEBI" id="CHEBI:37563"/>
        <dbReference type="ChEBI" id="CHEBI:57823"/>
        <dbReference type="ChEBI" id="CHEBI:58262"/>
        <dbReference type="EC" id="2.7.7.60"/>
    </reaction>
</comment>
<evidence type="ECO:0000256" key="3">
    <source>
        <dbReference type="ARBA" id="ARBA00009789"/>
    </source>
</evidence>
<dbReference type="GO" id="GO:0050518">
    <property type="term" value="F:2-C-methyl-D-erythritol 4-phosphate cytidylyltransferase activity"/>
    <property type="evidence" value="ECO:0007669"/>
    <property type="project" value="UniProtKB-UniRule"/>
</dbReference>
<dbReference type="Proteomes" id="UP000278746">
    <property type="component" value="Unassembled WGS sequence"/>
</dbReference>
<dbReference type="InterPro" id="IPR029044">
    <property type="entry name" value="Nucleotide-diphossugar_trans"/>
</dbReference>
<accession>A0A3M7TLD6</accession>
<evidence type="ECO:0000256" key="5">
    <source>
        <dbReference type="ARBA" id="ARBA00022695"/>
    </source>
</evidence>
<dbReference type="PANTHER" id="PTHR32125:SF4">
    <property type="entry name" value="2-C-METHYL-D-ERYTHRITOL 4-PHOSPHATE CYTIDYLYLTRANSFERASE, CHLOROPLASTIC"/>
    <property type="match status" value="1"/>
</dbReference>
<keyword evidence="6 7" id="KW-0414">Isoprene biosynthesis</keyword>
<evidence type="ECO:0000256" key="7">
    <source>
        <dbReference type="HAMAP-Rule" id="MF_00108"/>
    </source>
</evidence>
<dbReference type="Pfam" id="PF01128">
    <property type="entry name" value="IspD"/>
    <property type="match status" value="1"/>
</dbReference>
<protein>
    <recommendedName>
        <fullName evidence="7">2-C-methyl-D-erythritol 4-phosphate cytidylyltransferase</fullName>
        <ecNumber evidence="7">2.7.7.60</ecNumber>
    </recommendedName>
    <alternativeName>
        <fullName evidence="7">4-diphosphocytidyl-2C-methyl-D-erythritol synthase</fullName>
    </alternativeName>
    <alternativeName>
        <fullName evidence="7">MEP cytidylyltransferase</fullName>
        <shortName evidence="7">MCT</shortName>
    </alternativeName>
</protein>
<gene>
    <name evidence="7" type="primary">ispD</name>
    <name evidence="8" type="ORF">EBO34_18600</name>
</gene>
<dbReference type="AlphaFoldDB" id="A0A3M7TLD6"/>
<sequence>MKNYTVIIPAAGQGKRMGAGHNKQFLLLHDKPLIVHTLTVFAQDTHCREVILVVNEQEIEDMSALIKTYGIQKTVRIVPGGRERQQSVFEGLKAVSSDEEIVLIHDGARPFIKVSDIQKLVRSAVQDGAAIIAVPVKDTVKQVEQGEVTNTVDRSSLWAVQTPQAFRLSGILKAHKRAERDGFSGTDDASLVEWIGERVRVVEGDYQNIKLTTPEDMWFAEAIIKMRKEETNA</sequence>
<evidence type="ECO:0000256" key="4">
    <source>
        <dbReference type="ARBA" id="ARBA00022679"/>
    </source>
</evidence>
<comment type="caution">
    <text evidence="8">The sequence shown here is derived from an EMBL/GenBank/DDBJ whole genome shotgun (WGS) entry which is preliminary data.</text>
</comment>
<dbReference type="InterPro" id="IPR050088">
    <property type="entry name" value="IspD/TarI_cytidylyltransf_bact"/>
</dbReference>
<dbReference type="HAMAP" id="MF_00108">
    <property type="entry name" value="IspD"/>
    <property type="match status" value="1"/>
</dbReference>
<dbReference type="OrthoDB" id="9806837at2"/>
<keyword evidence="5 7" id="KW-0548">Nucleotidyltransferase</keyword>
<feature type="site" description="Positions MEP for the nucleophilic attack" evidence="7">
    <location>
        <position position="210"/>
    </location>
</feature>
<keyword evidence="4 7" id="KW-0808">Transferase</keyword>
<feature type="site" description="Transition state stabilizer" evidence="7">
    <location>
        <position position="23"/>
    </location>
</feature>
<dbReference type="InterPro" id="IPR034683">
    <property type="entry name" value="IspD/TarI"/>
</dbReference>
<evidence type="ECO:0000256" key="6">
    <source>
        <dbReference type="ARBA" id="ARBA00023229"/>
    </source>
</evidence>
<proteinExistence type="inferred from homology"/>
<name>A0A3M7TLD6_9BACI</name>
<dbReference type="GO" id="GO:0019288">
    <property type="term" value="P:isopentenyl diphosphate biosynthetic process, methylerythritol 4-phosphate pathway"/>
    <property type="evidence" value="ECO:0007669"/>
    <property type="project" value="UniProtKB-UniRule"/>
</dbReference>
<feature type="site" description="Positions MEP for the nucleophilic attack" evidence="7">
    <location>
        <position position="154"/>
    </location>
</feature>
<dbReference type="InterPro" id="IPR018294">
    <property type="entry name" value="ISPD_synthase_CS"/>
</dbReference>
<dbReference type="FunFam" id="3.90.550.10:FF:000003">
    <property type="entry name" value="2-C-methyl-D-erythritol 4-phosphate cytidylyltransferase"/>
    <property type="match status" value="1"/>
</dbReference>
<dbReference type="PROSITE" id="PS01295">
    <property type="entry name" value="ISPD"/>
    <property type="match status" value="1"/>
</dbReference>
<reference evidence="8 9" key="1">
    <citation type="submission" date="2018-10" db="EMBL/GenBank/DDBJ databases">
        <title>Bacillus Keqinensis sp. nov., a moderately halophilic bacterium isolated from a saline-alkaline lake.</title>
        <authorList>
            <person name="Wang H."/>
        </authorList>
    </citation>
    <scope>NUCLEOTIDE SEQUENCE [LARGE SCALE GENOMIC DNA]</scope>
    <source>
        <strain evidence="8 9">KQ-3</strain>
    </source>
</reference>
<dbReference type="NCBIfam" id="TIGR00453">
    <property type="entry name" value="ispD"/>
    <property type="match status" value="1"/>
</dbReference>
<comment type="similarity">
    <text evidence="3 7">Belongs to the IspD/TarI cytidylyltransferase family. IspD subfamily.</text>
</comment>
<dbReference type="EMBL" id="RHIB01000004">
    <property type="protein sequence ID" value="RNA66144.1"/>
    <property type="molecule type" value="Genomic_DNA"/>
</dbReference>
<keyword evidence="9" id="KW-1185">Reference proteome</keyword>
<dbReference type="UniPathway" id="UPA00056">
    <property type="reaction ID" value="UER00093"/>
</dbReference>
<comment type="function">
    <text evidence="7">Catalyzes the formation of 4-diphosphocytidyl-2-C-methyl-D-erythritol from CTP and 2-C-methyl-D-erythritol 4-phosphate (MEP).</text>
</comment>
<evidence type="ECO:0000256" key="1">
    <source>
        <dbReference type="ARBA" id="ARBA00001282"/>
    </source>
</evidence>
<evidence type="ECO:0000313" key="9">
    <source>
        <dbReference type="Proteomes" id="UP000278746"/>
    </source>
</evidence>
<dbReference type="InterPro" id="IPR001228">
    <property type="entry name" value="IspD"/>
</dbReference>
<dbReference type="SUPFAM" id="SSF53448">
    <property type="entry name" value="Nucleotide-diphospho-sugar transferases"/>
    <property type="match status" value="1"/>
</dbReference>
<dbReference type="Gene3D" id="3.90.550.10">
    <property type="entry name" value="Spore Coat Polysaccharide Biosynthesis Protein SpsA, Chain A"/>
    <property type="match status" value="1"/>
</dbReference>
<dbReference type="RefSeq" id="WP_122901472.1">
    <property type="nucleotide sequence ID" value="NZ_RHIB01000004.1"/>
</dbReference>
<comment type="pathway">
    <text evidence="2 7">Isoprenoid biosynthesis; isopentenyl diphosphate biosynthesis via DXP pathway; isopentenyl diphosphate from 1-deoxy-D-xylulose 5-phosphate: step 2/6.</text>
</comment>
<dbReference type="EC" id="2.7.7.60" evidence="7"/>
<dbReference type="CDD" id="cd02516">
    <property type="entry name" value="CDP-ME_synthetase"/>
    <property type="match status" value="1"/>
</dbReference>
<evidence type="ECO:0000313" key="8">
    <source>
        <dbReference type="EMBL" id="RNA66144.1"/>
    </source>
</evidence>
<feature type="site" description="Transition state stabilizer" evidence="7">
    <location>
        <position position="16"/>
    </location>
</feature>